<dbReference type="Proteomes" id="UP000001962">
    <property type="component" value="Chromosome"/>
</dbReference>
<evidence type="ECO:0008006" key="3">
    <source>
        <dbReference type="Google" id="ProtNLM"/>
    </source>
</evidence>
<dbReference type="AlphaFoldDB" id="Q0AC31"/>
<dbReference type="EMBL" id="CP000453">
    <property type="protein sequence ID" value="ABI55606.1"/>
    <property type="molecule type" value="Genomic_DNA"/>
</dbReference>
<dbReference type="InterPro" id="IPR036515">
    <property type="entry name" value="Transposase_17_sf"/>
</dbReference>
<keyword evidence="2" id="KW-1185">Reference proteome</keyword>
<dbReference type="GO" id="GO:0004803">
    <property type="term" value="F:transposase activity"/>
    <property type="evidence" value="ECO:0007669"/>
    <property type="project" value="InterPro"/>
</dbReference>
<name>Q0AC31_ALKEH</name>
<dbReference type="SUPFAM" id="SSF143422">
    <property type="entry name" value="Transposase IS200-like"/>
    <property type="match status" value="1"/>
</dbReference>
<dbReference type="GO" id="GO:0003677">
    <property type="term" value="F:DNA binding"/>
    <property type="evidence" value="ECO:0007669"/>
    <property type="project" value="InterPro"/>
</dbReference>
<evidence type="ECO:0000313" key="1">
    <source>
        <dbReference type="EMBL" id="ABI55606.1"/>
    </source>
</evidence>
<dbReference type="PANTHER" id="PTHR34322">
    <property type="entry name" value="TRANSPOSASE, Y1_TNP DOMAIN-CONTAINING"/>
    <property type="match status" value="1"/>
</dbReference>
<evidence type="ECO:0000313" key="2">
    <source>
        <dbReference type="Proteomes" id="UP000001962"/>
    </source>
</evidence>
<dbReference type="KEGG" id="aeh:Mlg_0251"/>
<gene>
    <name evidence="1" type="ordered locus">Mlg_0251</name>
</gene>
<dbReference type="eggNOG" id="COG1943">
    <property type="taxonomic scope" value="Bacteria"/>
</dbReference>
<accession>Q0AC31</accession>
<dbReference type="PANTHER" id="PTHR34322:SF2">
    <property type="entry name" value="TRANSPOSASE IS200-LIKE DOMAIN-CONTAINING PROTEIN"/>
    <property type="match status" value="1"/>
</dbReference>
<protein>
    <recommendedName>
        <fullName evidence="3">Transposase IS200-like domain-containing protein</fullName>
    </recommendedName>
</protein>
<organism evidence="1 2">
    <name type="scientific">Alkalilimnicola ehrlichii (strain ATCC BAA-1101 / DSM 17681 / MLHE-1)</name>
    <dbReference type="NCBI Taxonomy" id="187272"/>
    <lineage>
        <taxon>Bacteria</taxon>
        <taxon>Pseudomonadati</taxon>
        <taxon>Pseudomonadota</taxon>
        <taxon>Gammaproteobacteria</taxon>
        <taxon>Chromatiales</taxon>
        <taxon>Ectothiorhodospiraceae</taxon>
        <taxon>Alkalilimnicola</taxon>
    </lineage>
</organism>
<dbReference type="HOGENOM" id="CLU_2079769_0_0_6"/>
<sequence length="117" mass="13330">MLSGSCRLCKAGVNAKGMRYLNGVYTQFVSRTHRRVGPVFQGRYKAILVEKGDYLLELARYVALNPVRAEMVNDAADWPWRSHRAMLGAVEVPDWLTCDRLRQQIYLGTEPAGYLPR</sequence>
<proteinExistence type="predicted"/>
<dbReference type="GO" id="GO:0006313">
    <property type="term" value="P:DNA transposition"/>
    <property type="evidence" value="ECO:0007669"/>
    <property type="project" value="InterPro"/>
</dbReference>
<reference evidence="2" key="1">
    <citation type="submission" date="2006-08" db="EMBL/GenBank/DDBJ databases">
        <title>Complete sequence of Alkalilimnicola ehrilichei MLHE-1.</title>
        <authorList>
            <person name="Copeland A."/>
            <person name="Lucas S."/>
            <person name="Lapidus A."/>
            <person name="Barry K."/>
            <person name="Detter J.C."/>
            <person name="Glavina del Rio T."/>
            <person name="Hammon N."/>
            <person name="Israni S."/>
            <person name="Dalin E."/>
            <person name="Tice H."/>
            <person name="Pitluck S."/>
            <person name="Sims D."/>
            <person name="Brettin T."/>
            <person name="Bruce D."/>
            <person name="Han C."/>
            <person name="Tapia R."/>
            <person name="Gilna P."/>
            <person name="Schmutz J."/>
            <person name="Larimer F."/>
            <person name="Land M."/>
            <person name="Hauser L."/>
            <person name="Kyrpides N."/>
            <person name="Mikhailova N."/>
            <person name="Oremland R.S."/>
            <person name="Hoeft S.E."/>
            <person name="Switzer-Blum J."/>
            <person name="Kulp T."/>
            <person name="King G."/>
            <person name="Tabita R."/>
            <person name="Witte B."/>
            <person name="Santini J.M."/>
            <person name="Basu P."/>
            <person name="Hollibaugh J.T."/>
            <person name="Xie G."/>
            <person name="Stolz J.F."/>
            <person name="Richardson P."/>
        </authorList>
    </citation>
    <scope>NUCLEOTIDE SEQUENCE [LARGE SCALE GENOMIC DNA]</scope>
    <source>
        <strain evidence="2">ATCC BAA-1101 / DSM 17681 / MLHE-1</strain>
    </source>
</reference>
<dbReference type="Gene3D" id="3.30.70.1290">
    <property type="entry name" value="Transposase IS200-like"/>
    <property type="match status" value="1"/>
</dbReference>